<evidence type="ECO:0000256" key="11">
    <source>
        <dbReference type="ARBA" id="ARBA00023033"/>
    </source>
</evidence>
<feature type="transmembrane region" description="Helical" evidence="15">
    <location>
        <begin position="6"/>
        <end position="22"/>
    </location>
</feature>
<dbReference type="InterPro" id="IPR001128">
    <property type="entry name" value="Cyt_P450"/>
</dbReference>
<keyword evidence="15" id="KW-0812">Transmembrane</keyword>
<feature type="binding site" description="axial binding residue" evidence="13">
    <location>
        <position position="449"/>
    </location>
    <ligand>
        <name>heme</name>
        <dbReference type="ChEBI" id="CHEBI:30413"/>
    </ligand>
    <ligandPart>
        <name>Fe</name>
        <dbReference type="ChEBI" id="CHEBI:18248"/>
    </ligandPart>
</feature>
<evidence type="ECO:0000256" key="13">
    <source>
        <dbReference type="PIRSR" id="PIRSR602401-1"/>
    </source>
</evidence>
<evidence type="ECO:0000256" key="9">
    <source>
        <dbReference type="ARBA" id="ARBA00023002"/>
    </source>
</evidence>
<dbReference type="InterPro" id="IPR050476">
    <property type="entry name" value="Insect_CytP450_Detox"/>
</dbReference>
<dbReference type="Gene3D" id="1.10.630.10">
    <property type="entry name" value="Cytochrome P450"/>
    <property type="match status" value="1"/>
</dbReference>
<dbReference type="PRINTS" id="PR00463">
    <property type="entry name" value="EP450I"/>
</dbReference>
<dbReference type="Proteomes" id="UP001151699">
    <property type="component" value="Chromosome X"/>
</dbReference>
<dbReference type="InterPro" id="IPR036396">
    <property type="entry name" value="Cyt_P450_sf"/>
</dbReference>
<keyword evidence="9 14" id="KW-0560">Oxidoreductase</keyword>
<keyword evidence="8" id="KW-0492">Microsome</keyword>
<dbReference type="FunFam" id="1.10.630.10:FF:000042">
    <property type="entry name" value="Cytochrome P450"/>
    <property type="match status" value="1"/>
</dbReference>
<dbReference type="PANTHER" id="PTHR24292">
    <property type="entry name" value="CYTOCHROME P450"/>
    <property type="match status" value="1"/>
</dbReference>
<dbReference type="EMBL" id="WJQU01000003">
    <property type="protein sequence ID" value="KAJ6639682.1"/>
    <property type="molecule type" value="Genomic_DNA"/>
</dbReference>
<evidence type="ECO:0000256" key="6">
    <source>
        <dbReference type="ARBA" id="ARBA00022723"/>
    </source>
</evidence>
<comment type="cofactor">
    <cofactor evidence="1 13">
        <name>heme</name>
        <dbReference type="ChEBI" id="CHEBI:30413"/>
    </cofactor>
</comment>
<evidence type="ECO:0000313" key="17">
    <source>
        <dbReference type="Proteomes" id="UP001151699"/>
    </source>
</evidence>
<keyword evidence="11 14" id="KW-0503">Monooxygenase</keyword>
<evidence type="ECO:0000256" key="5">
    <source>
        <dbReference type="ARBA" id="ARBA00022617"/>
    </source>
</evidence>
<evidence type="ECO:0000256" key="3">
    <source>
        <dbReference type="ARBA" id="ARBA00004406"/>
    </source>
</evidence>
<evidence type="ECO:0000256" key="12">
    <source>
        <dbReference type="ARBA" id="ARBA00023136"/>
    </source>
</evidence>
<comment type="similarity">
    <text evidence="4 14">Belongs to the cytochrome P450 family.</text>
</comment>
<accession>A0A9Q0MX75</accession>
<dbReference type="GO" id="GO:0005789">
    <property type="term" value="C:endoplasmic reticulum membrane"/>
    <property type="evidence" value="ECO:0007669"/>
    <property type="project" value="UniProtKB-SubCell"/>
</dbReference>
<gene>
    <name evidence="16" type="primary">Cyp6g2_1</name>
    <name evidence="16" type="ORF">Bhyg_12429</name>
</gene>
<evidence type="ECO:0000256" key="1">
    <source>
        <dbReference type="ARBA" id="ARBA00001971"/>
    </source>
</evidence>
<dbReference type="GO" id="GO:0020037">
    <property type="term" value="F:heme binding"/>
    <property type="evidence" value="ECO:0007669"/>
    <property type="project" value="InterPro"/>
</dbReference>
<evidence type="ECO:0000256" key="10">
    <source>
        <dbReference type="ARBA" id="ARBA00023004"/>
    </source>
</evidence>
<dbReference type="OrthoDB" id="2789670at2759"/>
<sequence>MLQLMLVGVFCGLLSLVYYWAYQRQNYWKIHNIPHVKSPLLVGHFFKMVLLKESNVDVLSKLYYHPNAKGKAFVGINIFHKPAILIREPELVKRVLIKDFQYFTNRHVGADPVHDPMSGLNLFQIKNPQWKDLRMKLSPIFTSGKMKQMFYMVENVGNVLNETVANLVKSGKPVVEIRTLFARYTIDSISIVAFGTDSGCLKDPDTSEFLKEAKNAFQVRYFDKVAGHLVFFCAELMKMFNMKTFNPSFEKFLRRLFDEVMTSRMKNGGNRNDLIDALIALKKAEMGKENILSKEILVAQASVFFFAGFETSSSTLEFFFYLLAKHPEFQANVRNEVREALRKHGKICYELISNDLPYLTAGIKETLRLYPILPFLDRVCVLPAHQKGYSLEPFSTFKIPKGMPVYIPIYSMQRDPEYFTDPEKFIPERFMSETNDILWLPFGTGPRNCIGERFAMMQMKVAMVSLLTSFRLEFTPETPNDIELETAAVLLHSDKGILLKFVSDPQ</sequence>
<keyword evidence="5 13" id="KW-0349">Heme</keyword>
<keyword evidence="10 13" id="KW-0408">Iron</keyword>
<dbReference type="AlphaFoldDB" id="A0A9Q0MX75"/>
<evidence type="ECO:0000256" key="15">
    <source>
        <dbReference type="SAM" id="Phobius"/>
    </source>
</evidence>
<evidence type="ECO:0000256" key="2">
    <source>
        <dbReference type="ARBA" id="ARBA00004174"/>
    </source>
</evidence>
<dbReference type="GO" id="GO:0016705">
    <property type="term" value="F:oxidoreductase activity, acting on paired donors, with incorporation or reduction of molecular oxygen"/>
    <property type="evidence" value="ECO:0007669"/>
    <property type="project" value="InterPro"/>
</dbReference>
<keyword evidence="17" id="KW-1185">Reference proteome</keyword>
<organism evidence="16 17">
    <name type="scientific">Pseudolycoriella hygida</name>
    <dbReference type="NCBI Taxonomy" id="35572"/>
    <lineage>
        <taxon>Eukaryota</taxon>
        <taxon>Metazoa</taxon>
        <taxon>Ecdysozoa</taxon>
        <taxon>Arthropoda</taxon>
        <taxon>Hexapoda</taxon>
        <taxon>Insecta</taxon>
        <taxon>Pterygota</taxon>
        <taxon>Neoptera</taxon>
        <taxon>Endopterygota</taxon>
        <taxon>Diptera</taxon>
        <taxon>Nematocera</taxon>
        <taxon>Sciaroidea</taxon>
        <taxon>Sciaridae</taxon>
        <taxon>Pseudolycoriella</taxon>
    </lineage>
</organism>
<dbReference type="InterPro" id="IPR017972">
    <property type="entry name" value="Cyt_P450_CS"/>
</dbReference>
<keyword evidence="6 13" id="KW-0479">Metal-binding</keyword>
<dbReference type="Pfam" id="PF00067">
    <property type="entry name" value="p450"/>
    <property type="match status" value="1"/>
</dbReference>
<dbReference type="InterPro" id="IPR002401">
    <property type="entry name" value="Cyt_P450_E_grp-I"/>
</dbReference>
<dbReference type="GO" id="GO:0005506">
    <property type="term" value="F:iron ion binding"/>
    <property type="evidence" value="ECO:0007669"/>
    <property type="project" value="InterPro"/>
</dbReference>
<keyword evidence="12 15" id="KW-0472">Membrane</keyword>
<evidence type="ECO:0000256" key="7">
    <source>
        <dbReference type="ARBA" id="ARBA00022824"/>
    </source>
</evidence>
<evidence type="ECO:0000256" key="4">
    <source>
        <dbReference type="ARBA" id="ARBA00010617"/>
    </source>
</evidence>
<dbReference type="SUPFAM" id="SSF48264">
    <property type="entry name" value="Cytochrome P450"/>
    <property type="match status" value="1"/>
</dbReference>
<evidence type="ECO:0000313" key="16">
    <source>
        <dbReference type="EMBL" id="KAJ6639682.1"/>
    </source>
</evidence>
<evidence type="ECO:0000256" key="14">
    <source>
        <dbReference type="RuleBase" id="RU000461"/>
    </source>
</evidence>
<dbReference type="GO" id="GO:0004497">
    <property type="term" value="F:monooxygenase activity"/>
    <property type="evidence" value="ECO:0007669"/>
    <property type="project" value="UniProtKB-KW"/>
</dbReference>
<proteinExistence type="inferred from homology"/>
<keyword evidence="15" id="KW-1133">Transmembrane helix</keyword>
<reference evidence="16" key="1">
    <citation type="submission" date="2022-07" db="EMBL/GenBank/DDBJ databases">
        <authorList>
            <person name="Trinca V."/>
            <person name="Uliana J.V.C."/>
            <person name="Torres T.T."/>
            <person name="Ward R.J."/>
            <person name="Monesi N."/>
        </authorList>
    </citation>
    <scope>NUCLEOTIDE SEQUENCE</scope>
    <source>
        <strain evidence="16">HSMRA1968</strain>
        <tissue evidence="16">Whole embryos</tissue>
    </source>
</reference>
<dbReference type="CDD" id="cd11056">
    <property type="entry name" value="CYP6-like"/>
    <property type="match status" value="1"/>
</dbReference>
<comment type="caution">
    <text evidence="16">The sequence shown here is derived from an EMBL/GenBank/DDBJ whole genome shotgun (WGS) entry which is preliminary data.</text>
</comment>
<protein>
    <submittedName>
        <fullName evidence="16">Cytochrome P450 6g2</fullName>
    </submittedName>
</protein>
<name>A0A9Q0MX75_9DIPT</name>
<dbReference type="PANTHER" id="PTHR24292:SF45">
    <property type="entry name" value="CYTOCHROME P450 6G1-RELATED"/>
    <property type="match status" value="1"/>
</dbReference>
<comment type="subcellular location">
    <subcellularLocation>
        <location evidence="3">Endoplasmic reticulum membrane</location>
        <topology evidence="3">Peripheral membrane protein</topology>
    </subcellularLocation>
    <subcellularLocation>
        <location evidence="2">Microsome membrane</location>
        <topology evidence="2">Peripheral membrane protein</topology>
    </subcellularLocation>
</comment>
<dbReference type="PRINTS" id="PR00385">
    <property type="entry name" value="P450"/>
</dbReference>
<evidence type="ECO:0000256" key="8">
    <source>
        <dbReference type="ARBA" id="ARBA00022848"/>
    </source>
</evidence>
<keyword evidence="7" id="KW-0256">Endoplasmic reticulum</keyword>
<dbReference type="PROSITE" id="PS00086">
    <property type="entry name" value="CYTOCHROME_P450"/>
    <property type="match status" value="1"/>
</dbReference>